<dbReference type="Pfam" id="PF08317">
    <property type="entry name" value="Spc7"/>
    <property type="match status" value="1"/>
</dbReference>
<dbReference type="PANTHER" id="PTHR28260:SF1">
    <property type="entry name" value="SPINDLE POLE BODY COMPONENT SPC105"/>
    <property type="match status" value="1"/>
</dbReference>
<dbReference type="PANTHER" id="PTHR28260">
    <property type="entry name" value="SPINDLE POLE BODY COMPONENT SPC105"/>
    <property type="match status" value="1"/>
</dbReference>
<sequence>MGQTMDVTTCVGGIQFQGHNLSQGSPGATVNSPEALSMDLTTCVPQSTVPTTQEINSSQWTALVFEHPVEPAHTLEPIASPDADDTMATMDGMDMTECLGGIQVVAPCISLERTTIPSPELLSEALPQDSTSESVTDADVTMGVGTATLSPQPTGQTSTDNEPPIPITPVAAAGQPLPPCTPQSRRRPPRATLRKIGQSVGPVRNTDHCRRRSVGLGGSFATPPRRAERLSVQDLRRRQAKASPATLSAHTTPSDRPTTALGLLAASPGTPIINPRFSPLRLTPRAKTVGAAEHLLATPAAQLLEPILTSVPPETKPEQALPNILATQGGQPELSKSSAIPGSPAIADTADTNVTLDISQVEIDPTAGVPPPFALEYPASPLTALSPIDKLTEQSPSTKKPSAITSPVRSPELVDSPLAAIPPASKNLASTTTPLSARSVQPTSAPSPTIPDSVSEELQPTTTLAKSVQAYSPVTNTLLTSEAVAAIFPDPPSEVAKAYSHEDEPSLPGPISLADFLEMTGIRFLDDLEATAKRLPVPIHDSVAPGDDSTSVRDWLQQRIQTATTTLPKLELFQFLCTELEQYIRDGQRTIQKLERELQVNNPTSVLEYLLAPGAERLDLEQYFLRLKTHARLQAKKTWYTWREILVKPVIASYTESATALREDDQALQQMASSLAALTFTGQSECRKSHQMSQYLLEYKQNLVQQLQTVRERKDTIAKCDQEQLQSLHREIAEQSTVLSRYRHELADLQQQHVDQQVVLNRLVEEKTTLQRTIADAQNLSKSHQFYKATDLQSIKAEVESLCTVHGVRFTDVLPHECQLTYRRALAITIPRGQHFATAPIQLQVVSPGPSALTMAAEDLAVWRQVVADIAQQVNEPMVKANLTPRASLTKLLGQWHMVEQLQADIHLVRAQFPTELVYLSESHLLQIKVLFFNFASRTRFYLVFWMRSPLQAYPLPQLEWEFENVYGSTRG</sequence>
<feature type="domain" description="Spc7 kinetochore protein" evidence="3">
    <location>
        <begin position="499"/>
        <end position="831"/>
    </location>
</feature>
<dbReference type="InterPro" id="IPR033338">
    <property type="entry name" value="Spc105/Spc7"/>
</dbReference>
<dbReference type="SMART" id="SM00787">
    <property type="entry name" value="Spc7"/>
    <property type="match status" value="1"/>
</dbReference>
<accession>A0A9W8EB42</accession>
<feature type="compositionally biased region" description="Polar residues" evidence="2">
    <location>
        <begin position="147"/>
        <end position="161"/>
    </location>
</feature>
<reference evidence="4" key="1">
    <citation type="submission" date="2022-07" db="EMBL/GenBank/DDBJ databases">
        <title>Phylogenomic reconstructions and comparative analyses of Kickxellomycotina fungi.</title>
        <authorList>
            <person name="Reynolds N.K."/>
            <person name="Stajich J.E."/>
            <person name="Barry K."/>
            <person name="Grigoriev I.V."/>
            <person name="Crous P."/>
            <person name="Smith M.E."/>
        </authorList>
    </citation>
    <scope>NUCLEOTIDE SEQUENCE</scope>
    <source>
        <strain evidence="4">RSA 567</strain>
    </source>
</reference>
<dbReference type="GO" id="GO:0007094">
    <property type="term" value="P:mitotic spindle assembly checkpoint signaling"/>
    <property type="evidence" value="ECO:0007669"/>
    <property type="project" value="TreeGrafter"/>
</dbReference>
<evidence type="ECO:0000259" key="3">
    <source>
        <dbReference type="SMART" id="SM00787"/>
    </source>
</evidence>
<dbReference type="Proteomes" id="UP001151582">
    <property type="component" value="Unassembled WGS sequence"/>
</dbReference>
<feature type="compositionally biased region" description="Polar residues" evidence="2">
    <location>
        <begin position="245"/>
        <end position="257"/>
    </location>
</feature>
<protein>
    <recommendedName>
        <fullName evidence="3">Spc7 kinetochore protein domain-containing protein</fullName>
    </recommendedName>
</protein>
<dbReference type="GO" id="GO:0034501">
    <property type="term" value="P:protein localization to kinetochore"/>
    <property type="evidence" value="ECO:0007669"/>
    <property type="project" value="TreeGrafter"/>
</dbReference>
<gene>
    <name evidence="4" type="ORF">H4R34_005052</name>
</gene>
<feature type="compositionally biased region" description="Basic and acidic residues" evidence="2">
    <location>
        <begin position="225"/>
        <end position="237"/>
    </location>
</feature>
<proteinExistence type="predicted"/>
<dbReference type="GO" id="GO:0000776">
    <property type="term" value="C:kinetochore"/>
    <property type="evidence" value="ECO:0007669"/>
    <property type="project" value="TreeGrafter"/>
</dbReference>
<evidence type="ECO:0000256" key="1">
    <source>
        <dbReference type="SAM" id="Coils"/>
    </source>
</evidence>
<dbReference type="AlphaFoldDB" id="A0A9W8EB42"/>
<feature type="coiled-coil region" evidence="1">
    <location>
        <begin position="732"/>
        <end position="780"/>
    </location>
</feature>
<dbReference type="EMBL" id="JANBQB010000809">
    <property type="protein sequence ID" value="KAJ1973503.1"/>
    <property type="molecule type" value="Genomic_DNA"/>
</dbReference>
<dbReference type="OrthoDB" id="5592879at2759"/>
<evidence type="ECO:0000313" key="4">
    <source>
        <dbReference type="EMBL" id="KAJ1973503.1"/>
    </source>
</evidence>
<feature type="compositionally biased region" description="Basic residues" evidence="2">
    <location>
        <begin position="184"/>
        <end position="193"/>
    </location>
</feature>
<dbReference type="InterPro" id="IPR013253">
    <property type="entry name" value="Spc7_domain"/>
</dbReference>
<evidence type="ECO:0000256" key="2">
    <source>
        <dbReference type="SAM" id="MobiDB-lite"/>
    </source>
</evidence>
<organism evidence="4 5">
    <name type="scientific">Dimargaris verticillata</name>
    <dbReference type="NCBI Taxonomy" id="2761393"/>
    <lineage>
        <taxon>Eukaryota</taxon>
        <taxon>Fungi</taxon>
        <taxon>Fungi incertae sedis</taxon>
        <taxon>Zoopagomycota</taxon>
        <taxon>Kickxellomycotina</taxon>
        <taxon>Dimargaritomycetes</taxon>
        <taxon>Dimargaritales</taxon>
        <taxon>Dimargaritaceae</taxon>
        <taxon>Dimargaris</taxon>
    </lineage>
</organism>
<name>A0A9W8EB42_9FUNG</name>
<dbReference type="GO" id="GO:1990758">
    <property type="term" value="P:mitotic sister chromatid biorientation"/>
    <property type="evidence" value="ECO:0007669"/>
    <property type="project" value="TreeGrafter"/>
</dbReference>
<comment type="caution">
    <text evidence="4">The sequence shown here is derived from an EMBL/GenBank/DDBJ whole genome shotgun (WGS) entry which is preliminary data.</text>
</comment>
<feature type="region of interest" description="Disordered" evidence="2">
    <location>
        <begin position="424"/>
        <end position="461"/>
    </location>
</feature>
<feature type="compositionally biased region" description="Polar residues" evidence="2">
    <location>
        <begin position="427"/>
        <end position="461"/>
    </location>
</feature>
<keyword evidence="5" id="KW-1185">Reference proteome</keyword>
<evidence type="ECO:0000313" key="5">
    <source>
        <dbReference type="Proteomes" id="UP001151582"/>
    </source>
</evidence>
<feature type="region of interest" description="Disordered" evidence="2">
    <location>
        <begin position="144"/>
        <end position="259"/>
    </location>
</feature>
<keyword evidence="1" id="KW-0175">Coiled coil</keyword>